<organism evidence="8 9">
    <name type="scientific">Blattamonas nauphoetae</name>
    <dbReference type="NCBI Taxonomy" id="2049346"/>
    <lineage>
        <taxon>Eukaryota</taxon>
        <taxon>Metamonada</taxon>
        <taxon>Preaxostyla</taxon>
        <taxon>Oxymonadida</taxon>
        <taxon>Blattamonas</taxon>
    </lineage>
</organism>
<dbReference type="InterPro" id="IPR011701">
    <property type="entry name" value="MFS"/>
</dbReference>
<evidence type="ECO:0000256" key="2">
    <source>
        <dbReference type="ARBA" id="ARBA00009598"/>
    </source>
</evidence>
<dbReference type="SUPFAM" id="SSF103473">
    <property type="entry name" value="MFS general substrate transporter"/>
    <property type="match status" value="1"/>
</dbReference>
<feature type="region of interest" description="Disordered" evidence="6">
    <location>
        <begin position="260"/>
        <end position="290"/>
    </location>
</feature>
<dbReference type="Pfam" id="PF07690">
    <property type="entry name" value="MFS_1"/>
    <property type="match status" value="1"/>
</dbReference>
<comment type="similarity">
    <text evidence="2">Belongs to the major facilitator superfamily. Organophosphate:Pi antiporter (OPA) (TC 2.A.1.4) family.</text>
</comment>
<proteinExistence type="inferred from homology"/>
<dbReference type="PANTHER" id="PTHR43826">
    <property type="entry name" value="GLUCOSE-6-PHOSPHATE EXCHANGER SLC37A4"/>
    <property type="match status" value="1"/>
</dbReference>
<evidence type="ECO:0000256" key="4">
    <source>
        <dbReference type="ARBA" id="ARBA00022989"/>
    </source>
</evidence>
<evidence type="ECO:0000256" key="3">
    <source>
        <dbReference type="ARBA" id="ARBA00022692"/>
    </source>
</evidence>
<keyword evidence="3 7" id="KW-0812">Transmembrane</keyword>
<keyword evidence="4 7" id="KW-1133">Transmembrane helix</keyword>
<reference evidence="8 9" key="1">
    <citation type="journal article" date="2022" name="bioRxiv">
        <title>Genomics of Preaxostyla Flagellates Illuminates Evolutionary Transitions and the Path Towards Mitochondrial Loss.</title>
        <authorList>
            <person name="Novak L.V.F."/>
            <person name="Treitli S.C."/>
            <person name="Pyrih J."/>
            <person name="Halakuc P."/>
            <person name="Pipaliya S.V."/>
            <person name="Vacek V."/>
            <person name="Brzon O."/>
            <person name="Soukal P."/>
            <person name="Eme L."/>
            <person name="Dacks J.B."/>
            <person name="Karnkowska A."/>
            <person name="Elias M."/>
            <person name="Hampl V."/>
        </authorList>
    </citation>
    <scope>NUCLEOTIDE SEQUENCE [LARGE SCALE GENOMIC DNA]</scope>
    <source>
        <strain evidence="8">NAU3</strain>
        <tissue evidence="8">Gut</tissue>
    </source>
</reference>
<evidence type="ECO:0000256" key="7">
    <source>
        <dbReference type="SAM" id="Phobius"/>
    </source>
</evidence>
<evidence type="ECO:0000313" key="9">
    <source>
        <dbReference type="Proteomes" id="UP001281761"/>
    </source>
</evidence>
<dbReference type="EMBL" id="JARBJD010000106">
    <property type="protein sequence ID" value="KAK2952271.1"/>
    <property type="molecule type" value="Genomic_DNA"/>
</dbReference>
<sequence length="552" mass="60829">MALWVTILTWCFVCGLVVFACVMDLIHNRKPPNKYPFKFKFTRFINWFIIGMAYACTYFGRYNMSLLNTSDVHDMLGVSASEFGLVLTIAYIFYAVFVTVNGTFVDRMGGKRAMMIGTLGSSTMNLLMGIYVYFTNIKGKANIAILASMYSINDFFQTFCTTAICKVGVSWYHITERGLFSGLFGIIISFGFFLAFQVNGLFKTVLHYSAIFTIPSVMLGTFCVLIILFTSATPEDAGWPPVQPEEDDENSSDQKIERTALLSSQEEDPKDMGSSSQTDKIEPIPGQVTSDQTYQLSPSIQVASTENGPQEAKIVVKDYGMPFTQVLKTIFCNPVFLVLCVVDFCVGWCRDGFLNNYTNYIRTKWGVAEDSILYEVSTTGVTVGSMFGSLGAGVISDMCCGSRRPPVGFFSLIFFTGFITMIYFAPAPWVACVGLACTSFCFSSVHGIITSTCAMDFAGEKATATAVGVLDGVQKIGSSLTGVIIGKLWERWSYKGWLLSMIPAGGLGALLMIPILNKKGKGLETKDKKKKRGCGRRRRESQIEVADSNDKI</sequence>
<keyword evidence="5 7" id="KW-0472">Membrane</keyword>
<feature type="transmembrane region" description="Helical" evidence="7">
    <location>
        <begin position="83"/>
        <end position="104"/>
    </location>
</feature>
<feature type="transmembrane region" description="Helical" evidence="7">
    <location>
        <begin position="6"/>
        <end position="23"/>
    </location>
</feature>
<dbReference type="InterPro" id="IPR000849">
    <property type="entry name" value="Sugar_P_transporter"/>
</dbReference>
<feature type="region of interest" description="Disordered" evidence="6">
    <location>
        <begin position="524"/>
        <end position="552"/>
    </location>
</feature>
<dbReference type="PIRSF" id="PIRSF002808">
    <property type="entry name" value="Hexose_phosphate_transp"/>
    <property type="match status" value="1"/>
</dbReference>
<feature type="transmembrane region" description="Helical" evidence="7">
    <location>
        <begin position="44"/>
        <end position="63"/>
    </location>
</feature>
<dbReference type="InterPro" id="IPR051337">
    <property type="entry name" value="OPA_Antiporter"/>
</dbReference>
<feature type="transmembrane region" description="Helical" evidence="7">
    <location>
        <begin position="407"/>
        <end position="425"/>
    </location>
</feature>
<dbReference type="Gene3D" id="1.20.1250.20">
    <property type="entry name" value="MFS general substrate transporter like domains"/>
    <property type="match status" value="2"/>
</dbReference>
<comment type="caution">
    <text evidence="8">The sequence shown here is derived from an EMBL/GenBank/DDBJ whole genome shotgun (WGS) entry which is preliminary data.</text>
</comment>
<feature type="transmembrane region" description="Helical" evidence="7">
    <location>
        <begin position="205"/>
        <end position="229"/>
    </location>
</feature>
<name>A0ABQ9XPX1_9EUKA</name>
<accession>A0ABQ9XPX1</accession>
<evidence type="ECO:0000256" key="6">
    <source>
        <dbReference type="SAM" id="MobiDB-lite"/>
    </source>
</evidence>
<dbReference type="PANTHER" id="PTHR43826:SF3">
    <property type="entry name" value="GLUCOSE-6-PHOSPHATE EXCHANGER SLC37A4"/>
    <property type="match status" value="1"/>
</dbReference>
<gene>
    <name evidence="8" type="ORF">BLNAU_12830</name>
</gene>
<keyword evidence="9" id="KW-1185">Reference proteome</keyword>
<evidence type="ECO:0000256" key="1">
    <source>
        <dbReference type="ARBA" id="ARBA00004127"/>
    </source>
</evidence>
<feature type="transmembrane region" description="Helical" evidence="7">
    <location>
        <begin position="179"/>
        <end position="199"/>
    </location>
</feature>
<comment type="subcellular location">
    <subcellularLocation>
        <location evidence="1">Endomembrane system</location>
        <topology evidence="1">Multi-pass membrane protein</topology>
    </subcellularLocation>
</comment>
<feature type="compositionally biased region" description="Basic residues" evidence="6">
    <location>
        <begin position="528"/>
        <end position="539"/>
    </location>
</feature>
<feature type="transmembrane region" description="Helical" evidence="7">
    <location>
        <begin position="116"/>
        <end position="135"/>
    </location>
</feature>
<dbReference type="InterPro" id="IPR036259">
    <property type="entry name" value="MFS_trans_sf"/>
</dbReference>
<dbReference type="Proteomes" id="UP001281761">
    <property type="component" value="Unassembled WGS sequence"/>
</dbReference>
<feature type="transmembrane region" description="Helical" evidence="7">
    <location>
        <begin position="497"/>
        <end position="516"/>
    </location>
</feature>
<protein>
    <submittedName>
        <fullName evidence="8">MFS transporter</fullName>
    </submittedName>
</protein>
<evidence type="ECO:0000256" key="5">
    <source>
        <dbReference type="ARBA" id="ARBA00023136"/>
    </source>
</evidence>
<evidence type="ECO:0000313" key="8">
    <source>
        <dbReference type="EMBL" id="KAK2952271.1"/>
    </source>
</evidence>